<dbReference type="InterPro" id="IPR011761">
    <property type="entry name" value="ATP-grasp"/>
</dbReference>
<organism evidence="3 4">
    <name type="scientific">Solimicrobium silvestre</name>
    <dbReference type="NCBI Taxonomy" id="2099400"/>
    <lineage>
        <taxon>Bacteria</taxon>
        <taxon>Pseudomonadati</taxon>
        <taxon>Pseudomonadota</taxon>
        <taxon>Betaproteobacteria</taxon>
        <taxon>Burkholderiales</taxon>
        <taxon>Oxalobacteraceae</taxon>
        <taxon>Solimicrobium</taxon>
    </lineage>
</organism>
<proteinExistence type="predicted"/>
<dbReference type="RefSeq" id="WP_207769712.1">
    <property type="nucleotide sequence ID" value="NZ_PUGF01000013.1"/>
</dbReference>
<dbReference type="Pfam" id="PF14401">
    <property type="entry name" value="RLAN"/>
    <property type="match status" value="1"/>
</dbReference>
<dbReference type="Proteomes" id="UP000237839">
    <property type="component" value="Unassembled WGS sequence"/>
</dbReference>
<dbReference type="PANTHER" id="PTHR21621">
    <property type="entry name" value="RIBOSOMAL PROTEIN S6 MODIFICATION PROTEIN"/>
    <property type="match status" value="1"/>
</dbReference>
<feature type="domain" description="ATP-grasp" evidence="2">
    <location>
        <begin position="333"/>
        <end position="526"/>
    </location>
</feature>
<dbReference type="SUPFAM" id="SSF56059">
    <property type="entry name" value="Glutathione synthetase ATP-binding domain-like"/>
    <property type="match status" value="1"/>
</dbReference>
<dbReference type="GO" id="GO:0018169">
    <property type="term" value="F:ribosomal S6-glutamic acid ligase activity"/>
    <property type="evidence" value="ECO:0007669"/>
    <property type="project" value="TreeGrafter"/>
</dbReference>
<evidence type="ECO:0000313" key="3">
    <source>
        <dbReference type="EMBL" id="PRC92438.1"/>
    </source>
</evidence>
<dbReference type="GO" id="GO:0005737">
    <property type="term" value="C:cytoplasm"/>
    <property type="evidence" value="ECO:0007669"/>
    <property type="project" value="TreeGrafter"/>
</dbReference>
<dbReference type="GO" id="GO:0046872">
    <property type="term" value="F:metal ion binding"/>
    <property type="evidence" value="ECO:0007669"/>
    <property type="project" value="InterPro"/>
</dbReference>
<comment type="caution">
    <text evidence="3">The sequence shown here is derived from an EMBL/GenBank/DDBJ whole genome shotgun (WGS) entry which is preliminary data.</text>
</comment>
<keyword evidence="4" id="KW-1185">Reference proteome</keyword>
<dbReference type="Pfam" id="PF08443">
    <property type="entry name" value="RimK"/>
    <property type="match status" value="1"/>
</dbReference>
<dbReference type="GO" id="GO:0009432">
    <property type="term" value="P:SOS response"/>
    <property type="evidence" value="ECO:0007669"/>
    <property type="project" value="TreeGrafter"/>
</dbReference>
<sequence>MPKAKATTPPTRSFNLQQLLASDAELSSGSTMLNLARFSRKRTADFLIIVENNKDWIPRSDYEQVVSASDYLGSDAAYAKPGTIVINLCRSYKYLSIGYYCSLLAEARSQQVIPSVKTVNDLSHKAIYSLDMSDLDYALNGIFSKNANQPLPVEFAMDIFFGMTDYTPLAQLAQQLFDIFPAPLIRVEFEHRSDWKIRSVKVQNISSLCAYQKEIFIQAFDTFHGKAWLQNYAGKKHRYNIAILHNPEELLPPSNNAALAKFVQVGRELGIDVTLVEKKHYSHIAEYDALFIRETTAINHHTYRFAKKAESEGLVVIDDPVSILRCTNKIYLADLMRVNGIATPRTYVLQESDIDDITELEQEIAYPMVMKIPDGAFSRGVSKVVNRHEFESTARELLKHSSLILIQEYLYTEFDWRIGVLNKQVIFASQYFMSTGHWQVAKRDADGKAEFGMSRAVSLDKVPPDLLAQAVRAANLIGDSLYGVDMKMTEKGPVVIEVNDNPNIDQGIEDGVLGDELYRMILQDFVRRLRVQHQQVTSSMPEIGAAA</sequence>
<accession>A0A2S9GXK4</accession>
<name>A0A2S9GXK4_9BURK</name>
<evidence type="ECO:0000313" key="4">
    <source>
        <dbReference type="Proteomes" id="UP000237839"/>
    </source>
</evidence>
<dbReference type="PANTHER" id="PTHR21621:SF0">
    <property type="entry name" value="BETA-CITRYLGLUTAMATE SYNTHASE B-RELATED"/>
    <property type="match status" value="1"/>
</dbReference>
<protein>
    <submittedName>
        <fullName evidence="3">RimK-like ATPgrasp N-terminal domain</fullName>
    </submittedName>
</protein>
<evidence type="ECO:0000256" key="1">
    <source>
        <dbReference type="PROSITE-ProRule" id="PRU00409"/>
    </source>
</evidence>
<evidence type="ECO:0000259" key="2">
    <source>
        <dbReference type="PROSITE" id="PS50975"/>
    </source>
</evidence>
<dbReference type="InterPro" id="IPR013651">
    <property type="entry name" value="ATP-grasp_RimK-type"/>
</dbReference>
<dbReference type="InterPro" id="IPR025839">
    <property type="entry name" value="RLAN_dom"/>
</dbReference>
<reference evidence="3 4" key="1">
    <citation type="submission" date="2018-02" db="EMBL/GenBank/DDBJ databases">
        <title>Solimicrobium silvestre gen. nov., sp. nov., isolated from alpine forest soil.</title>
        <authorList>
            <person name="Margesin R."/>
            <person name="Albuquerque L."/>
            <person name="Zhang D.-C."/>
            <person name="Froufe H.J.C."/>
            <person name="Severino R."/>
            <person name="Roxo I."/>
            <person name="Egas C."/>
            <person name="Da Costa M.S."/>
        </authorList>
    </citation>
    <scope>NUCLEOTIDE SEQUENCE [LARGE SCALE GENOMIC DNA]</scope>
    <source>
        <strain evidence="3 4">S20-91</strain>
    </source>
</reference>
<dbReference type="InterPro" id="IPR013815">
    <property type="entry name" value="ATP_grasp_subdomain_1"/>
</dbReference>
<gene>
    <name evidence="3" type="ORF">S2091_2813</name>
</gene>
<dbReference type="GO" id="GO:0005524">
    <property type="term" value="F:ATP binding"/>
    <property type="evidence" value="ECO:0007669"/>
    <property type="project" value="UniProtKB-UniRule"/>
</dbReference>
<keyword evidence="1" id="KW-0067">ATP-binding</keyword>
<keyword evidence="1" id="KW-0547">Nucleotide-binding</keyword>
<dbReference type="Gene3D" id="3.30.1490.20">
    <property type="entry name" value="ATP-grasp fold, A domain"/>
    <property type="match status" value="1"/>
</dbReference>
<dbReference type="Gene3D" id="3.30.470.20">
    <property type="entry name" value="ATP-grasp fold, B domain"/>
    <property type="match status" value="1"/>
</dbReference>
<dbReference type="EMBL" id="PUGF01000013">
    <property type="protein sequence ID" value="PRC92438.1"/>
    <property type="molecule type" value="Genomic_DNA"/>
</dbReference>
<dbReference type="PROSITE" id="PS50975">
    <property type="entry name" value="ATP_GRASP"/>
    <property type="match status" value="1"/>
</dbReference>
<dbReference type="AlphaFoldDB" id="A0A2S9GXK4"/>